<proteinExistence type="predicted"/>
<evidence type="ECO:0000313" key="1">
    <source>
        <dbReference type="EMBL" id="MDR6701358.1"/>
    </source>
</evidence>
<sequence>MTAAEIKYSATVIFHIRLEQATRRGILSA</sequence>
<comment type="caution">
    <text evidence="1">The sequence shown here is derived from an EMBL/GenBank/DDBJ whole genome shotgun (WGS) entry which is preliminary data.</text>
</comment>
<protein>
    <submittedName>
        <fullName evidence="1">Uncharacterized protein</fullName>
    </submittedName>
</protein>
<dbReference type="AlphaFoldDB" id="A0AAW8LR77"/>
<name>A0AAW8LR77_AGRTU</name>
<reference evidence="1" key="1">
    <citation type="submission" date="2023-07" db="EMBL/GenBank/DDBJ databases">
        <title>Sorghum-associated microbial communities from plants grown in Nebraska, USA.</title>
        <authorList>
            <person name="Schachtman D."/>
        </authorList>
    </citation>
    <scope>NUCLEOTIDE SEQUENCE</scope>
    <source>
        <strain evidence="1">1457</strain>
    </source>
</reference>
<organism evidence="1 2">
    <name type="scientific">Agrobacterium tumefaciens</name>
    <dbReference type="NCBI Taxonomy" id="358"/>
    <lineage>
        <taxon>Bacteria</taxon>
        <taxon>Pseudomonadati</taxon>
        <taxon>Pseudomonadota</taxon>
        <taxon>Alphaproteobacteria</taxon>
        <taxon>Hyphomicrobiales</taxon>
        <taxon>Rhizobiaceae</taxon>
        <taxon>Rhizobium/Agrobacterium group</taxon>
        <taxon>Agrobacterium</taxon>
        <taxon>Agrobacterium tumefaciens complex</taxon>
    </lineage>
</organism>
<evidence type="ECO:0000313" key="2">
    <source>
        <dbReference type="Proteomes" id="UP001265315"/>
    </source>
</evidence>
<accession>A0AAW8LR77</accession>
<dbReference type="EMBL" id="JAVDSW010000001">
    <property type="protein sequence ID" value="MDR6701358.1"/>
    <property type="molecule type" value="Genomic_DNA"/>
</dbReference>
<dbReference type="Proteomes" id="UP001265315">
    <property type="component" value="Unassembled WGS sequence"/>
</dbReference>
<gene>
    <name evidence="1" type="ORF">J2W61_001186</name>
</gene>